<dbReference type="SUPFAM" id="SSF52980">
    <property type="entry name" value="Restriction endonuclease-like"/>
    <property type="match status" value="1"/>
</dbReference>
<dbReference type="EMBL" id="JAKMUS010000002">
    <property type="protein sequence ID" value="MCZ9293361.1"/>
    <property type="molecule type" value="Genomic_DNA"/>
</dbReference>
<organism evidence="2 3">
    <name type="scientific">Corynebacterium meitnerae</name>
    <dbReference type="NCBI Taxonomy" id="2913498"/>
    <lineage>
        <taxon>Bacteria</taxon>
        <taxon>Bacillati</taxon>
        <taxon>Actinomycetota</taxon>
        <taxon>Actinomycetes</taxon>
        <taxon>Mycobacteriales</taxon>
        <taxon>Corynebacteriaceae</taxon>
        <taxon>Corynebacterium</taxon>
    </lineage>
</organism>
<reference evidence="2" key="1">
    <citation type="submission" date="2022-02" db="EMBL/GenBank/DDBJ databases">
        <title>Corynebacterium sp. from urogenital microbiome.</title>
        <authorList>
            <person name="Cappelli E.A."/>
            <person name="Ribeiro T.G."/>
            <person name="Peixe L."/>
        </authorList>
    </citation>
    <scope>NUCLEOTIDE SEQUENCE</scope>
    <source>
        <strain evidence="2">C8Ua_172</strain>
    </source>
</reference>
<sequence>MNVDRGIGLVEGLVDKRRSDEHMVAVSALRAISAEVHRGLTSYEKRWLRAAAVAHSHPKAVLTGRAAARLTNMWVVATSEETVELMLPSGGVPQRSRWAEGVSYHRGTLAPHEIGYIEAYGGFAVTTPIRTAVDIAIRHGFAEGLVAFDWLLASRTTTRDELEATVDAMRGKKGVAVVRKALAHAVANSQSPYESYARALLICAGLAPSTQAPIGPYLVDLLIGRVVIEVDGEVKYDDATYRPLAETLRREREREVQIQNSGYVVRRVKPADLLRDPDGFVAGVMAALRANGSV</sequence>
<gene>
    <name evidence="2" type="ORF">L8U60_02495</name>
</gene>
<dbReference type="Gene3D" id="3.40.960.10">
    <property type="entry name" value="VSR Endonuclease"/>
    <property type="match status" value="1"/>
</dbReference>
<comment type="caution">
    <text evidence="2">The sequence shown here is derived from an EMBL/GenBank/DDBJ whole genome shotgun (WGS) entry which is preliminary data.</text>
</comment>
<evidence type="ECO:0000313" key="3">
    <source>
        <dbReference type="Proteomes" id="UP001146468"/>
    </source>
</evidence>
<accession>A0A9X3RJQ3</accession>
<dbReference type="AlphaFoldDB" id="A0A9X3RJQ3"/>
<keyword evidence="3" id="KW-1185">Reference proteome</keyword>
<protein>
    <submittedName>
        <fullName evidence="2">DUF559 domain-containing protein</fullName>
    </submittedName>
</protein>
<feature type="domain" description="DUF559" evidence="1">
    <location>
        <begin position="209"/>
        <end position="288"/>
    </location>
</feature>
<dbReference type="Pfam" id="PF04480">
    <property type="entry name" value="DUF559"/>
    <property type="match status" value="1"/>
</dbReference>
<evidence type="ECO:0000259" key="1">
    <source>
        <dbReference type="Pfam" id="PF04480"/>
    </source>
</evidence>
<dbReference type="Proteomes" id="UP001146468">
    <property type="component" value="Unassembled WGS sequence"/>
</dbReference>
<dbReference type="InterPro" id="IPR007569">
    <property type="entry name" value="DUF559"/>
</dbReference>
<proteinExistence type="predicted"/>
<dbReference type="InterPro" id="IPR011335">
    <property type="entry name" value="Restrct_endonuc-II-like"/>
</dbReference>
<evidence type="ECO:0000313" key="2">
    <source>
        <dbReference type="EMBL" id="MCZ9293361.1"/>
    </source>
</evidence>
<name>A0A9X3RJQ3_9CORY</name>